<name>A0A942E4P3_9HYPH</name>
<dbReference type="PANTHER" id="PTHR43071:SF1">
    <property type="entry name" value="2-AMINO-4-HYDROXY-6-HYDROXYMETHYLDIHYDROPTERIDINE PYROPHOSPHOKINASE"/>
    <property type="match status" value="1"/>
</dbReference>
<dbReference type="GO" id="GO:0016301">
    <property type="term" value="F:kinase activity"/>
    <property type="evidence" value="ECO:0007669"/>
    <property type="project" value="UniProtKB-KW"/>
</dbReference>
<evidence type="ECO:0000256" key="12">
    <source>
        <dbReference type="ARBA" id="ARBA00033413"/>
    </source>
</evidence>
<reference evidence="14" key="1">
    <citation type="submission" date="2021-04" db="EMBL/GenBank/DDBJ databases">
        <title>Devosia litorisediminis sp. nov., isolated from a sand dune.</title>
        <authorList>
            <person name="Park S."/>
            <person name="Yoon J.-H."/>
        </authorList>
    </citation>
    <scope>NUCLEOTIDE SEQUENCE</scope>
    <source>
        <strain evidence="14">BSSL-BM10</strain>
    </source>
</reference>
<accession>A0A942E4P3</accession>
<dbReference type="GO" id="GO:0046656">
    <property type="term" value="P:folic acid biosynthetic process"/>
    <property type="evidence" value="ECO:0007669"/>
    <property type="project" value="UniProtKB-KW"/>
</dbReference>
<evidence type="ECO:0000259" key="13">
    <source>
        <dbReference type="Pfam" id="PF01288"/>
    </source>
</evidence>
<comment type="similarity">
    <text evidence="2">Belongs to the HPPK family.</text>
</comment>
<dbReference type="Pfam" id="PF01288">
    <property type="entry name" value="HPPK"/>
    <property type="match status" value="1"/>
</dbReference>
<evidence type="ECO:0000256" key="11">
    <source>
        <dbReference type="ARBA" id="ARBA00029766"/>
    </source>
</evidence>
<evidence type="ECO:0000256" key="9">
    <source>
        <dbReference type="ARBA" id="ARBA00022909"/>
    </source>
</evidence>
<evidence type="ECO:0000256" key="3">
    <source>
        <dbReference type="ARBA" id="ARBA00013253"/>
    </source>
</evidence>
<keyword evidence="15" id="KW-1185">Reference proteome</keyword>
<dbReference type="Gene3D" id="3.30.70.560">
    <property type="entry name" value="7,8-Dihydro-6-hydroxymethylpterin-pyrophosphokinase HPPK"/>
    <property type="match status" value="1"/>
</dbReference>
<dbReference type="Proteomes" id="UP000678281">
    <property type="component" value="Unassembled WGS sequence"/>
</dbReference>
<evidence type="ECO:0000313" key="14">
    <source>
        <dbReference type="EMBL" id="MBS3848148.1"/>
    </source>
</evidence>
<dbReference type="PANTHER" id="PTHR43071">
    <property type="entry name" value="2-AMINO-4-HYDROXY-6-HYDROXYMETHYLDIHYDROPTERIDINE PYROPHOSPHOKINASE"/>
    <property type="match status" value="1"/>
</dbReference>
<organism evidence="14 15">
    <name type="scientific">Devosia litorisediminis</name>
    <dbReference type="NCBI Taxonomy" id="2829817"/>
    <lineage>
        <taxon>Bacteria</taxon>
        <taxon>Pseudomonadati</taxon>
        <taxon>Pseudomonadota</taxon>
        <taxon>Alphaproteobacteria</taxon>
        <taxon>Hyphomicrobiales</taxon>
        <taxon>Devosiaceae</taxon>
        <taxon>Devosia</taxon>
    </lineage>
</organism>
<evidence type="ECO:0000256" key="4">
    <source>
        <dbReference type="ARBA" id="ARBA00016218"/>
    </source>
</evidence>
<dbReference type="EC" id="2.7.6.3" evidence="3"/>
<dbReference type="RefSeq" id="WP_212657716.1">
    <property type="nucleotide sequence ID" value="NZ_JAGXTP010000001.1"/>
</dbReference>
<evidence type="ECO:0000256" key="2">
    <source>
        <dbReference type="ARBA" id="ARBA00005810"/>
    </source>
</evidence>
<evidence type="ECO:0000256" key="6">
    <source>
        <dbReference type="ARBA" id="ARBA00022741"/>
    </source>
</evidence>
<evidence type="ECO:0000256" key="7">
    <source>
        <dbReference type="ARBA" id="ARBA00022777"/>
    </source>
</evidence>
<comment type="pathway">
    <text evidence="1">Cofactor biosynthesis; tetrahydrofolate biosynthesis; 2-amino-4-hydroxy-6-hydroxymethyl-7,8-dihydropteridine diphosphate from 7,8-dihydroneopterin triphosphate: step 4/4.</text>
</comment>
<evidence type="ECO:0000313" key="15">
    <source>
        <dbReference type="Proteomes" id="UP000678281"/>
    </source>
</evidence>
<dbReference type="InterPro" id="IPR035907">
    <property type="entry name" value="Hppk_sf"/>
</dbReference>
<dbReference type="CDD" id="cd00483">
    <property type="entry name" value="HPPK"/>
    <property type="match status" value="1"/>
</dbReference>
<feature type="domain" description="7,8-dihydro-6-hydroxymethylpterin-pyrophosphokinase" evidence="13">
    <location>
        <begin position="6"/>
        <end position="132"/>
    </location>
</feature>
<comment type="caution">
    <text evidence="14">The sequence shown here is derived from an EMBL/GenBank/DDBJ whole genome shotgun (WGS) entry which is preliminary data.</text>
</comment>
<keyword evidence="9" id="KW-0289">Folate biosynthesis</keyword>
<gene>
    <name evidence="14" type="primary">folK</name>
    <name evidence="14" type="ORF">KD146_05495</name>
</gene>
<dbReference type="GO" id="GO:0003848">
    <property type="term" value="F:2-amino-4-hydroxy-6-hydroxymethyldihydropteridine diphosphokinase activity"/>
    <property type="evidence" value="ECO:0007669"/>
    <property type="project" value="UniProtKB-EC"/>
</dbReference>
<dbReference type="SUPFAM" id="SSF55083">
    <property type="entry name" value="6-hydroxymethyl-7,8-dihydropterin pyrophosphokinase, HPPK"/>
    <property type="match status" value="1"/>
</dbReference>
<dbReference type="EMBL" id="JAGXTP010000001">
    <property type="protein sequence ID" value="MBS3848148.1"/>
    <property type="molecule type" value="Genomic_DNA"/>
</dbReference>
<evidence type="ECO:0000256" key="8">
    <source>
        <dbReference type="ARBA" id="ARBA00022840"/>
    </source>
</evidence>
<evidence type="ECO:0000256" key="1">
    <source>
        <dbReference type="ARBA" id="ARBA00005051"/>
    </source>
</evidence>
<comment type="function">
    <text evidence="10">Catalyzes the transfer of pyrophosphate from adenosine triphosphate (ATP) to 6-hydroxymethyl-7,8-dihydropterin, an enzymatic step in folate biosynthesis pathway.</text>
</comment>
<keyword evidence="5 14" id="KW-0808">Transferase</keyword>
<dbReference type="NCBIfam" id="TIGR01498">
    <property type="entry name" value="folK"/>
    <property type="match status" value="1"/>
</dbReference>
<keyword evidence="6" id="KW-0547">Nucleotide-binding</keyword>
<proteinExistence type="inferred from homology"/>
<dbReference type="InterPro" id="IPR000550">
    <property type="entry name" value="Hppk"/>
</dbReference>
<evidence type="ECO:0000256" key="10">
    <source>
        <dbReference type="ARBA" id="ARBA00029409"/>
    </source>
</evidence>
<dbReference type="GO" id="GO:0005524">
    <property type="term" value="F:ATP binding"/>
    <property type="evidence" value="ECO:0007669"/>
    <property type="project" value="UniProtKB-KW"/>
</dbReference>
<keyword evidence="7" id="KW-0418">Kinase</keyword>
<protein>
    <recommendedName>
        <fullName evidence="4">2-amino-4-hydroxy-6-hydroxymethyldihydropteridine pyrophosphokinase</fullName>
        <ecNumber evidence="3">2.7.6.3</ecNumber>
    </recommendedName>
    <alternativeName>
        <fullName evidence="11">6-hydroxymethyl-7,8-dihydropterin pyrophosphokinase</fullName>
    </alternativeName>
    <alternativeName>
        <fullName evidence="12">7,8-dihydro-6-hydroxymethylpterin-pyrophosphokinase</fullName>
    </alternativeName>
</protein>
<sequence>MATAWLSLGANIGDPRAQLADAVARIGNHREISVTARSSVLTTAPWGKTDQPDFANMAIAISTDLAPIALLDALLEIELAMGRVRKEVWGPRLIDIDIIAYDRLRMATERLTLPHPHAHERDFVTDPLSEIDAQTTQWVIATGGAKAH</sequence>
<evidence type="ECO:0000256" key="5">
    <source>
        <dbReference type="ARBA" id="ARBA00022679"/>
    </source>
</evidence>
<dbReference type="AlphaFoldDB" id="A0A942E4P3"/>
<keyword evidence="8" id="KW-0067">ATP-binding</keyword>